<dbReference type="SUPFAM" id="SSF50978">
    <property type="entry name" value="WD40 repeat-like"/>
    <property type="match status" value="1"/>
</dbReference>
<dbReference type="GO" id="GO:0006623">
    <property type="term" value="P:protein targeting to vacuole"/>
    <property type="evidence" value="ECO:0007669"/>
    <property type="project" value="InterPro"/>
</dbReference>
<dbReference type="GeneID" id="30037282"/>
<reference evidence="2 3" key="1">
    <citation type="submission" date="2016-02" db="EMBL/GenBank/DDBJ databases">
        <title>Complete genome sequence and transcriptome regulation of the pentose utilising yeast Sugiyamaella lignohabitans.</title>
        <authorList>
            <person name="Bellasio M."/>
            <person name="Peymann A."/>
            <person name="Valli M."/>
            <person name="Sipitzky M."/>
            <person name="Graf A."/>
            <person name="Sauer M."/>
            <person name="Marx H."/>
            <person name="Mattanovich D."/>
        </authorList>
    </citation>
    <scope>NUCLEOTIDE SEQUENCE [LARGE SCALE GENOMIC DNA]</scope>
    <source>
        <strain evidence="2 3">CBS 10342</strain>
    </source>
</reference>
<dbReference type="KEGG" id="slb:AWJ20_508"/>
<evidence type="ECO:0000256" key="1">
    <source>
        <dbReference type="SAM" id="MobiDB-lite"/>
    </source>
</evidence>
<sequence>MEESSKSPGSSDGDDVASTASRPVDEQEIFGPHDDSPALLNSKLDNYGTGPNTDNLEDADDFGEFISTASRNDGFPNQFMIDTSIPKFYERKSSTASITRSISTAFSRLDTSKPYQPVQDNFNNNHILEGGGTGSGAVTSFEPLEMDNHNDSDVGGSGPESGHDDDLNDVSNESPEADESITELIDQDHGISVDNTRDISEPAIDQPTISRSSEPYHFPRRDSSPVQLTRVDPTPMGSESPMLISSSTGSPLIQPSTPESIRGRQIHSIDGRFHTRMSSNTSGLSGNLFNRHLDSVSSLLFGRSSGNVSPKKKDGGLTTPVNANIETISGSASDELLSDLPYQNTPWEPVRWSKLRKISNQLYSESAHALYGQPTCVYPASFIAVGMSRGHVLIFDYQQNLKHVLGLKAKLPEWGEVTSLAVSFDHTFVGVGYSQGHIVTWELAKPNNPNIHIYPLENNFDIKPNDDKEGHIKGASVIHLAFINKRHSALISADSRGMAFAHDTVRNIRRHVNTKRILGRYRPQPNTKNRPMTIFACAPRPTGHNPLPEDLGLVAIMTPYLLVVVSIHPQIRTQLKLPRSKEISSSMGLSACLAWFPAPTPTHMSKLAYSWSNVVHVVDVSLVRDPFTDDLTAAFSSTRKLVCDESIVAIQWIDTVVSWRVFALLVLYSLL</sequence>
<dbReference type="GO" id="GO:0034058">
    <property type="term" value="P:endosomal vesicle fusion"/>
    <property type="evidence" value="ECO:0007669"/>
    <property type="project" value="TreeGrafter"/>
</dbReference>
<organism evidence="2 3">
    <name type="scientific">Sugiyamaella lignohabitans</name>
    <dbReference type="NCBI Taxonomy" id="796027"/>
    <lineage>
        <taxon>Eukaryota</taxon>
        <taxon>Fungi</taxon>
        <taxon>Dikarya</taxon>
        <taxon>Ascomycota</taxon>
        <taxon>Saccharomycotina</taxon>
        <taxon>Dipodascomycetes</taxon>
        <taxon>Dipodascales</taxon>
        <taxon>Trichomonascaceae</taxon>
        <taxon>Sugiyamaella</taxon>
    </lineage>
</organism>
<accession>A0A167CYG2</accession>
<name>A0A167CYG2_9ASCO</name>
<proteinExistence type="predicted"/>
<protein>
    <submittedName>
        <fullName evidence="2">Uncharacterized protein</fullName>
    </submittedName>
</protein>
<feature type="region of interest" description="Disordered" evidence="1">
    <location>
        <begin position="120"/>
        <end position="261"/>
    </location>
</feature>
<feature type="compositionally biased region" description="Low complexity" evidence="1">
    <location>
        <begin position="1"/>
        <end position="11"/>
    </location>
</feature>
<gene>
    <name evidence="2" type="ORF">AWJ20_508</name>
</gene>
<keyword evidence="3" id="KW-1185">Reference proteome</keyword>
<dbReference type="GO" id="GO:0005770">
    <property type="term" value="C:late endosome"/>
    <property type="evidence" value="ECO:0007669"/>
    <property type="project" value="TreeGrafter"/>
</dbReference>
<dbReference type="PANTHER" id="PTHR12616">
    <property type="entry name" value="VACUOLAR PROTEIN SORTING VPS41"/>
    <property type="match status" value="1"/>
</dbReference>
<evidence type="ECO:0000313" key="3">
    <source>
        <dbReference type="Proteomes" id="UP000189580"/>
    </source>
</evidence>
<dbReference type="GO" id="GO:0030897">
    <property type="term" value="C:HOPS complex"/>
    <property type="evidence" value="ECO:0007669"/>
    <property type="project" value="TreeGrafter"/>
</dbReference>
<feature type="compositionally biased region" description="Polar residues" evidence="1">
    <location>
        <begin position="243"/>
        <end position="259"/>
    </location>
</feature>
<feature type="region of interest" description="Disordered" evidence="1">
    <location>
        <begin position="1"/>
        <end position="56"/>
    </location>
</feature>
<dbReference type="InterPro" id="IPR045111">
    <property type="entry name" value="Vps41/Vps8"/>
</dbReference>
<dbReference type="OrthoDB" id="289913at2759"/>
<dbReference type="RefSeq" id="XP_018734736.1">
    <property type="nucleotide sequence ID" value="XM_018882197.1"/>
</dbReference>
<dbReference type="PANTHER" id="PTHR12616:SF8">
    <property type="entry name" value="VACUOLAR PROTEIN SORTING-ASSOCIATED PROTEIN 8 HOMOLOG"/>
    <property type="match status" value="1"/>
</dbReference>
<dbReference type="InterPro" id="IPR036322">
    <property type="entry name" value="WD40_repeat_dom_sf"/>
</dbReference>
<dbReference type="Proteomes" id="UP000189580">
    <property type="component" value="Chromosome a"/>
</dbReference>
<dbReference type="AlphaFoldDB" id="A0A167CYG2"/>
<evidence type="ECO:0000313" key="2">
    <source>
        <dbReference type="EMBL" id="ANB12259.1"/>
    </source>
</evidence>
<dbReference type="Pfam" id="PF23410">
    <property type="entry name" value="Beta-prop_VPS8"/>
    <property type="match status" value="1"/>
</dbReference>
<feature type="compositionally biased region" description="Basic and acidic residues" evidence="1">
    <location>
        <begin position="186"/>
        <end position="200"/>
    </location>
</feature>
<dbReference type="EMBL" id="CP014501">
    <property type="protein sequence ID" value="ANB12259.1"/>
    <property type="molecule type" value="Genomic_DNA"/>
</dbReference>